<keyword evidence="1" id="KW-0732">Signal</keyword>
<sequence length="205" mass="22963">MKTIALIIGALLISLCPMTYAQSNNKIKKNMENKKVLVAFFSRADENYNVGHIEKGNTHIVAEMIAQKTHGELFHIVTVKPYPAEYMPCVKQAKQEKESGARPEIKGDVKVEEYDVVYLGYPNWWGDMPMAVYTFIEKHDWKGKTVIPFCTHEGSGLSGTEEKIRQACKGATVEKGLAIKGSVAQNSRDKAKQSVDIWLGVSEKR</sequence>
<feature type="domain" description="Flavodoxin-like" evidence="2">
    <location>
        <begin position="55"/>
        <end position="187"/>
    </location>
</feature>
<dbReference type="GO" id="GO:0010181">
    <property type="term" value="F:FMN binding"/>
    <property type="evidence" value="ECO:0007669"/>
    <property type="project" value="InterPro"/>
</dbReference>
<dbReference type="AlphaFoldDB" id="H1DCL9"/>
<gene>
    <name evidence="3" type="ORF">HMPREF9449_00076</name>
</gene>
<dbReference type="STRING" id="742817.HMPREF9449_00076"/>
<reference evidence="3 4" key="1">
    <citation type="submission" date="2012-01" db="EMBL/GenBank/DDBJ databases">
        <title>The Genome Sequence of Odoribacter laneus YIT 12061.</title>
        <authorList>
            <consortium name="The Broad Institute Genome Sequencing Platform"/>
            <person name="Earl A."/>
            <person name="Ward D."/>
            <person name="Feldgarden M."/>
            <person name="Gevers D."/>
            <person name="Morotomi M."/>
            <person name="Young S.K."/>
            <person name="Zeng Q."/>
            <person name="Gargeya S."/>
            <person name="Fitzgerald M."/>
            <person name="Haas B."/>
            <person name="Abouelleil A."/>
            <person name="Alvarado L."/>
            <person name="Arachchi H.M."/>
            <person name="Berlin A."/>
            <person name="Chapman S.B."/>
            <person name="Gearin G."/>
            <person name="Goldberg J."/>
            <person name="Griggs A."/>
            <person name="Gujja S."/>
            <person name="Hansen M."/>
            <person name="Heiman D."/>
            <person name="Howarth C."/>
            <person name="Larimer J."/>
            <person name="Lui A."/>
            <person name="MacDonald P.J.P."/>
            <person name="McCowen C."/>
            <person name="Montmayeur A."/>
            <person name="Murphy C."/>
            <person name="Neiman D."/>
            <person name="Pearson M."/>
            <person name="Priest M."/>
            <person name="Roberts A."/>
            <person name="Saif S."/>
            <person name="Shea T."/>
            <person name="Sisk P."/>
            <person name="Stolte C."/>
            <person name="Sykes S."/>
            <person name="Wortman J."/>
            <person name="Nusbaum C."/>
            <person name="Birren B."/>
        </authorList>
    </citation>
    <scope>NUCLEOTIDE SEQUENCE [LARGE SCALE GENOMIC DNA]</scope>
    <source>
        <strain evidence="3 4">YIT 12061</strain>
    </source>
</reference>
<feature type="chain" id="PRO_5003549106" description="Flavodoxin-like domain-containing protein" evidence="1">
    <location>
        <begin position="22"/>
        <end position="205"/>
    </location>
</feature>
<name>H1DCL9_9BACT</name>
<evidence type="ECO:0000313" key="4">
    <source>
        <dbReference type="Proteomes" id="UP000004892"/>
    </source>
</evidence>
<dbReference type="eggNOG" id="COG0716">
    <property type="taxonomic scope" value="Bacteria"/>
</dbReference>
<keyword evidence="4" id="KW-1185">Reference proteome</keyword>
<dbReference type="PANTHER" id="PTHR39201">
    <property type="entry name" value="EXPORTED PROTEIN-RELATED"/>
    <property type="match status" value="1"/>
</dbReference>
<accession>H1DCL9</accession>
<proteinExistence type="predicted"/>
<evidence type="ECO:0000259" key="2">
    <source>
        <dbReference type="Pfam" id="PF12682"/>
    </source>
</evidence>
<dbReference type="PATRIC" id="fig|742817.3.peg.78"/>
<dbReference type="GeneID" id="98067753"/>
<dbReference type="RefSeq" id="WP_009135230.1">
    <property type="nucleotide sequence ID" value="NZ_JH594596.1"/>
</dbReference>
<dbReference type="HOGENOM" id="CLU_068890_0_0_10"/>
<protein>
    <recommendedName>
        <fullName evidence="2">Flavodoxin-like domain-containing protein</fullName>
    </recommendedName>
</protein>
<evidence type="ECO:0000313" key="3">
    <source>
        <dbReference type="EMBL" id="EHP51074.1"/>
    </source>
</evidence>
<dbReference type="Pfam" id="PF12682">
    <property type="entry name" value="Flavodoxin_4"/>
    <property type="match status" value="1"/>
</dbReference>
<feature type="signal peptide" evidence="1">
    <location>
        <begin position="1"/>
        <end position="21"/>
    </location>
</feature>
<organism evidence="3 4">
    <name type="scientific">Odoribacter laneus YIT 12061</name>
    <dbReference type="NCBI Taxonomy" id="742817"/>
    <lineage>
        <taxon>Bacteria</taxon>
        <taxon>Pseudomonadati</taxon>
        <taxon>Bacteroidota</taxon>
        <taxon>Bacteroidia</taxon>
        <taxon>Bacteroidales</taxon>
        <taxon>Odoribacteraceae</taxon>
        <taxon>Odoribacter</taxon>
    </lineage>
</organism>
<evidence type="ECO:0000256" key="1">
    <source>
        <dbReference type="SAM" id="SignalP"/>
    </source>
</evidence>
<dbReference type="EMBL" id="ADMC01000001">
    <property type="protein sequence ID" value="EHP51074.1"/>
    <property type="molecule type" value="Genomic_DNA"/>
</dbReference>
<comment type="caution">
    <text evidence="3">The sequence shown here is derived from an EMBL/GenBank/DDBJ whole genome shotgun (WGS) entry which is preliminary data.</text>
</comment>
<dbReference type="PANTHER" id="PTHR39201:SF1">
    <property type="entry name" value="FLAVODOXIN-LIKE DOMAIN-CONTAINING PROTEIN"/>
    <property type="match status" value="1"/>
</dbReference>
<dbReference type="SUPFAM" id="SSF52218">
    <property type="entry name" value="Flavoproteins"/>
    <property type="match status" value="1"/>
</dbReference>
<dbReference type="InterPro" id="IPR008254">
    <property type="entry name" value="Flavodoxin/NO_synth"/>
</dbReference>
<dbReference type="Proteomes" id="UP000004892">
    <property type="component" value="Unassembled WGS sequence"/>
</dbReference>
<dbReference type="InterPro" id="IPR029039">
    <property type="entry name" value="Flavoprotein-like_sf"/>
</dbReference>
<dbReference type="Gene3D" id="3.40.50.360">
    <property type="match status" value="1"/>
</dbReference>